<name>F9WVZ4_TRYVY</name>
<dbReference type="AlphaFoldDB" id="F9WVZ4"/>
<feature type="region of interest" description="Disordered" evidence="1">
    <location>
        <begin position="93"/>
        <end position="112"/>
    </location>
</feature>
<organism evidence="2 3">
    <name type="scientific">Trypanosoma vivax (strain Y486)</name>
    <dbReference type="NCBI Taxonomy" id="1055687"/>
    <lineage>
        <taxon>Eukaryota</taxon>
        <taxon>Discoba</taxon>
        <taxon>Euglenozoa</taxon>
        <taxon>Kinetoplastea</taxon>
        <taxon>Metakinetoplastina</taxon>
        <taxon>Trypanosomatida</taxon>
        <taxon>Trypanosomatidae</taxon>
        <taxon>Trypanosoma</taxon>
        <taxon>Duttonella</taxon>
    </lineage>
</organism>
<evidence type="ECO:0000256" key="1">
    <source>
        <dbReference type="SAM" id="MobiDB-lite"/>
    </source>
</evidence>
<evidence type="ECO:0000313" key="2">
    <source>
        <dbReference type="EMBL" id="CCD21759.1"/>
    </source>
</evidence>
<proteinExistence type="predicted"/>
<keyword evidence="3" id="KW-1185">Reference proteome</keyword>
<evidence type="ECO:0000313" key="3">
    <source>
        <dbReference type="Proteomes" id="UP000009027"/>
    </source>
</evidence>
<accession>F9WVZ4</accession>
<reference evidence="2 3" key="1">
    <citation type="journal article" date="2012" name="Proc. Natl. Acad. Sci. U.S.A.">
        <title>Antigenic diversity is generated by distinct evolutionary mechanisms in African trypanosome species.</title>
        <authorList>
            <person name="Jackson A.P."/>
            <person name="Berry A."/>
            <person name="Aslett M."/>
            <person name="Allison H.C."/>
            <person name="Burton P."/>
            <person name="Vavrova-Anderson J."/>
            <person name="Brown R."/>
            <person name="Browne H."/>
            <person name="Corton N."/>
            <person name="Hauser H."/>
            <person name="Gamble J."/>
            <person name="Gilderthorp R."/>
            <person name="Marcello L."/>
            <person name="McQuillan J."/>
            <person name="Otto T.D."/>
            <person name="Quail M.A."/>
            <person name="Sanders M.J."/>
            <person name="van Tonder A."/>
            <person name="Ginger M.L."/>
            <person name="Field M.C."/>
            <person name="Barry J.D."/>
            <person name="Hertz-Fowler C."/>
            <person name="Berriman M."/>
        </authorList>
    </citation>
    <scope>NUCLEOTIDE SEQUENCE</scope>
    <source>
        <strain evidence="2 3">Y486</strain>
    </source>
</reference>
<feature type="region of interest" description="Disordered" evidence="1">
    <location>
        <begin position="60"/>
        <end position="81"/>
    </location>
</feature>
<dbReference type="Proteomes" id="UP000009027">
    <property type="component" value="Unassembled WGS sequence"/>
</dbReference>
<feature type="region of interest" description="Disordered" evidence="1">
    <location>
        <begin position="1"/>
        <end position="30"/>
    </location>
</feature>
<feature type="compositionally biased region" description="Polar residues" evidence="1">
    <location>
        <begin position="70"/>
        <end position="80"/>
    </location>
</feature>
<protein>
    <submittedName>
        <fullName evidence="2">Uncharacterized protein</fullName>
    </submittedName>
</protein>
<dbReference type="VEuPathDB" id="TriTrypDB:TvY486_0004940"/>
<gene>
    <name evidence="2" type="ORF">TvY486_0004940</name>
</gene>
<sequence length="173" mass="18458">MESAGGGDVDGERPWKRPRVVRHTEEEEGRGYVCGRRGSAYNKWFSLVWHTGASRARYDSEAEDEGRHSSGVTPPSTITPVSVLPNEACAKTVPHNAPAGEAWPTEKGGHAQLSEGQVQGVCAAPPGAPKLARAKEEARTVNPEGRGVVLQCSTGQLLEGTLQAGESIRPHTR</sequence>
<dbReference type="EMBL" id="CAEX01008216">
    <property type="protein sequence ID" value="CCD21759.1"/>
    <property type="molecule type" value="Genomic_DNA"/>
</dbReference>